<dbReference type="PANTHER" id="PTHR14969">
    <property type="entry name" value="SPHINGOSINE-1-PHOSPHATE PHOSPHOHYDROLASE"/>
    <property type="match status" value="1"/>
</dbReference>
<keyword evidence="4" id="KW-1185">Reference proteome</keyword>
<dbReference type="SUPFAM" id="SSF48317">
    <property type="entry name" value="Acid phosphatase/Vanadium-dependent haloperoxidase"/>
    <property type="match status" value="1"/>
</dbReference>
<feature type="domain" description="Phosphatidic acid phosphatase type 2/haloperoxidase" evidence="2">
    <location>
        <begin position="60"/>
        <end position="174"/>
    </location>
</feature>
<keyword evidence="1" id="KW-1133">Transmembrane helix</keyword>
<evidence type="ECO:0000313" key="3">
    <source>
        <dbReference type="EMBL" id="MFD2891789.1"/>
    </source>
</evidence>
<gene>
    <name evidence="3" type="ORF">ACFS5J_07170</name>
</gene>
<comment type="caution">
    <text evidence="3">The sequence shown here is derived from an EMBL/GenBank/DDBJ whole genome shotgun (WGS) entry which is preliminary data.</text>
</comment>
<dbReference type="Pfam" id="PF01569">
    <property type="entry name" value="PAP2"/>
    <property type="match status" value="1"/>
</dbReference>
<dbReference type="RefSeq" id="WP_379811477.1">
    <property type="nucleotide sequence ID" value="NZ_JBHUPC010000012.1"/>
</dbReference>
<proteinExistence type="predicted"/>
<keyword evidence="1" id="KW-0472">Membrane</keyword>
<name>A0ABW5YMZ5_9FLAO</name>
<sequence>MLEQIIDLDKQLFVFLNGLGSAQFDPFWELITKQFNWVPLILTVLYLIQKKIGWKNLGVVVLFLALLITFTDQTTNFFKNHFQRLRPCNDPEIMEVIRIVIHRNSFSFFSGHAANSMAATMFVGLVLRRYYKYVGLLFLFPLIFAYSRIYLGLHFPGDILTGYFFGMLFGFCFYKLYQLVVKKYPQLQV</sequence>
<keyword evidence="1" id="KW-0812">Transmembrane</keyword>
<dbReference type="SMART" id="SM00014">
    <property type="entry name" value="acidPPc"/>
    <property type="match status" value="1"/>
</dbReference>
<evidence type="ECO:0000259" key="2">
    <source>
        <dbReference type="SMART" id="SM00014"/>
    </source>
</evidence>
<organism evidence="3 4">
    <name type="scientific">Flavobacterium chuncheonense</name>
    <dbReference type="NCBI Taxonomy" id="2026653"/>
    <lineage>
        <taxon>Bacteria</taxon>
        <taxon>Pseudomonadati</taxon>
        <taxon>Bacteroidota</taxon>
        <taxon>Flavobacteriia</taxon>
        <taxon>Flavobacteriales</taxon>
        <taxon>Flavobacteriaceae</taxon>
        <taxon>Flavobacterium</taxon>
    </lineage>
</organism>
<feature type="transmembrane region" description="Helical" evidence="1">
    <location>
        <begin position="159"/>
        <end position="177"/>
    </location>
</feature>
<feature type="transmembrane region" description="Helical" evidence="1">
    <location>
        <begin position="52"/>
        <end position="70"/>
    </location>
</feature>
<dbReference type="Proteomes" id="UP001597534">
    <property type="component" value="Unassembled WGS sequence"/>
</dbReference>
<dbReference type="PANTHER" id="PTHR14969:SF13">
    <property type="entry name" value="AT30094P"/>
    <property type="match status" value="1"/>
</dbReference>
<protein>
    <submittedName>
        <fullName evidence="3">Phosphatase PAP2 family protein</fullName>
    </submittedName>
</protein>
<dbReference type="InterPro" id="IPR000326">
    <property type="entry name" value="PAP2/HPO"/>
</dbReference>
<evidence type="ECO:0000313" key="4">
    <source>
        <dbReference type="Proteomes" id="UP001597534"/>
    </source>
</evidence>
<reference evidence="4" key="1">
    <citation type="journal article" date="2019" name="Int. J. Syst. Evol. Microbiol.">
        <title>The Global Catalogue of Microorganisms (GCM) 10K type strain sequencing project: providing services to taxonomists for standard genome sequencing and annotation.</title>
        <authorList>
            <consortium name="The Broad Institute Genomics Platform"/>
            <consortium name="The Broad Institute Genome Sequencing Center for Infectious Disease"/>
            <person name="Wu L."/>
            <person name="Ma J."/>
        </authorList>
    </citation>
    <scope>NUCLEOTIDE SEQUENCE [LARGE SCALE GENOMIC DNA]</scope>
    <source>
        <strain evidence="4">KCTC 22671</strain>
    </source>
</reference>
<accession>A0ABW5YMZ5</accession>
<dbReference type="InterPro" id="IPR036938">
    <property type="entry name" value="PAP2/HPO_sf"/>
</dbReference>
<dbReference type="EMBL" id="JBHUPC010000012">
    <property type="protein sequence ID" value="MFD2891789.1"/>
    <property type="molecule type" value="Genomic_DNA"/>
</dbReference>
<evidence type="ECO:0000256" key="1">
    <source>
        <dbReference type="SAM" id="Phobius"/>
    </source>
</evidence>
<dbReference type="Gene3D" id="1.20.144.10">
    <property type="entry name" value="Phosphatidic acid phosphatase type 2/haloperoxidase"/>
    <property type="match status" value="1"/>
</dbReference>
<feature type="transmembrane region" description="Helical" evidence="1">
    <location>
        <begin position="134"/>
        <end position="153"/>
    </location>
</feature>
<feature type="transmembrane region" description="Helical" evidence="1">
    <location>
        <begin position="106"/>
        <end position="127"/>
    </location>
</feature>